<protein>
    <submittedName>
        <fullName evidence="1">Uncharacterized protein</fullName>
    </submittedName>
</protein>
<comment type="caution">
    <text evidence="1">The sequence shown here is derived from an EMBL/GenBank/DDBJ whole genome shotgun (WGS) entry which is preliminary data.</text>
</comment>
<gene>
    <name evidence="1" type="ORF">QNI19_26775</name>
</gene>
<reference evidence="1 2" key="1">
    <citation type="submission" date="2023-05" db="EMBL/GenBank/DDBJ databases">
        <authorList>
            <person name="Zhang X."/>
        </authorList>
    </citation>
    <scope>NUCLEOTIDE SEQUENCE [LARGE SCALE GENOMIC DNA]</scope>
    <source>
        <strain evidence="1 2">DM2B3-1</strain>
    </source>
</reference>
<sequence>MRKKRRKKLSKLDKPQNKRPLFRSFDKIGDNPDLHNAIDFCNYYKDQFPDILLIAARRANAYRHTVTLILRGEANYIWKNIQILSVVYDTILEKVEALESN</sequence>
<keyword evidence="2" id="KW-1185">Reference proteome</keyword>
<dbReference type="RefSeq" id="WP_314001479.1">
    <property type="nucleotide sequence ID" value="NZ_JASJOT010000023.1"/>
</dbReference>
<accession>A0ABT7CSR2</accession>
<dbReference type="EMBL" id="JASJOT010000023">
    <property type="protein sequence ID" value="MDJ1496566.1"/>
    <property type="molecule type" value="Genomic_DNA"/>
</dbReference>
<evidence type="ECO:0000313" key="1">
    <source>
        <dbReference type="EMBL" id="MDJ1496566.1"/>
    </source>
</evidence>
<dbReference type="Proteomes" id="UP001228581">
    <property type="component" value="Unassembled WGS sequence"/>
</dbReference>
<name>A0ABT7CSR2_9BACT</name>
<proteinExistence type="predicted"/>
<organism evidence="1 2">
    <name type="scientific">Xanthocytophaga flava</name>
    <dbReference type="NCBI Taxonomy" id="3048013"/>
    <lineage>
        <taxon>Bacteria</taxon>
        <taxon>Pseudomonadati</taxon>
        <taxon>Bacteroidota</taxon>
        <taxon>Cytophagia</taxon>
        <taxon>Cytophagales</taxon>
        <taxon>Rhodocytophagaceae</taxon>
        <taxon>Xanthocytophaga</taxon>
    </lineage>
</organism>
<evidence type="ECO:0000313" key="2">
    <source>
        <dbReference type="Proteomes" id="UP001228581"/>
    </source>
</evidence>